<evidence type="ECO:0000256" key="1">
    <source>
        <dbReference type="ARBA" id="ARBA00004141"/>
    </source>
</evidence>
<keyword evidence="11" id="KW-1185">Reference proteome</keyword>
<evidence type="ECO:0000256" key="2">
    <source>
        <dbReference type="ARBA" id="ARBA00022692"/>
    </source>
</evidence>
<dbReference type="PROSITE" id="PS50088">
    <property type="entry name" value="ANK_REPEAT"/>
    <property type="match status" value="3"/>
</dbReference>
<dbReference type="eggNOG" id="KOG0504">
    <property type="taxonomic scope" value="Eukaryota"/>
</dbReference>
<dbReference type="InterPro" id="IPR002110">
    <property type="entry name" value="Ankyrin_rpt"/>
</dbReference>
<dbReference type="EMBL" id="EQ973876">
    <property type="protein sequence ID" value="EEF41024.1"/>
    <property type="molecule type" value="Genomic_DNA"/>
</dbReference>
<feature type="repeat" description="ANK" evidence="7">
    <location>
        <begin position="151"/>
        <end position="183"/>
    </location>
</feature>
<dbReference type="Gene3D" id="1.25.40.20">
    <property type="entry name" value="Ankyrin repeat-containing domain"/>
    <property type="match status" value="1"/>
</dbReference>
<dbReference type="InterPro" id="IPR026961">
    <property type="entry name" value="PGG_dom"/>
</dbReference>
<dbReference type="InterPro" id="IPR036770">
    <property type="entry name" value="Ankyrin_rpt-contain_sf"/>
</dbReference>
<organism evidence="10 11">
    <name type="scientific">Ricinus communis</name>
    <name type="common">Castor bean</name>
    <dbReference type="NCBI Taxonomy" id="3988"/>
    <lineage>
        <taxon>Eukaryota</taxon>
        <taxon>Viridiplantae</taxon>
        <taxon>Streptophyta</taxon>
        <taxon>Embryophyta</taxon>
        <taxon>Tracheophyta</taxon>
        <taxon>Spermatophyta</taxon>
        <taxon>Magnoliopsida</taxon>
        <taxon>eudicotyledons</taxon>
        <taxon>Gunneridae</taxon>
        <taxon>Pentapetalae</taxon>
        <taxon>rosids</taxon>
        <taxon>fabids</taxon>
        <taxon>Malpighiales</taxon>
        <taxon>Euphorbiaceae</taxon>
        <taxon>Acalyphoideae</taxon>
        <taxon>Acalypheae</taxon>
        <taxon>Ricinus</taxon>
    </lineage>
</organism>
<dbReference type="STRING" id="3988.B9S5T7"/>
<dbReference type="SMART" id="SM00248">
    <property type="entry name" value="ANK"/>
    <property type="match status" value="5"/>
</dbReference>
<feature type="transmembrane region" description="Helical" evidence="8">
    <location>
        <begin position="361"/>
        <end position="380"/>
    </location>
</feature>
<dbReference type="InParanoid" id="B9S5T7"/>
<sequence>MSVANLSTSVETDQLMILCKVSLRGDVPALEALLQEDELILDRASVTCFHETPLHIAAMLGHLHFARALLSRKPKLSNELDSHRRLPLHLASAEGYLDIVKELLDASPDACSARDQEGRIPLHLAAIKGRIDIMKELLRICPDSMTEKLDHGKTILHLCVEYNRLEALKLLVETARDDEFVNASDDNGNTILHLSAILKQVETTKYLLLETSIKTNANALNRNGFTALDAVEHSPKDSKGLEIQIILLEAGVHRNRVLNNLPSTLSSSSAAAANGCYFIRKCKIMDRYFINVGKRLEEARGNILVAATVTASITFQAGISPPDIKADGQKDTNLVALPPVAPENFIDGLQYLTRRGSDLTFWYYNTVSLMLSLVLILLMLSGIPFRNKFSRVFLVVVMCFTVLYISQAYFFAAALHFPEQYQWHSAAGLSLLVIALIVPLLFYSIILLHVVASLIYLVRMIWKFICRLSQNALRFIRSVFCSWHNSSYSVQDKKVHRFWCKIRNKNRELQEQQTTTSGEQINSLI</sequence>
<dbReference type="PANTHER" id="PTHR24186:SF37">
    <property type="entry name" value="PGG DOMAIN-CONTAINING PROTEIN"/>
    <property type="match status" value="1"/>
</dbReference>
<protein>
    <submittedName>
        <fullName evidence="10">Ankyrin repeat-containing protein, putative</fullName>
    </submittedName>
</protein>
<dbReference type="Proteomes" id="UP000008311">
    <property type="component" value="Unassembled WGS sequence"/>
</dbReference>
<feature type="domain" description="PGG" evidence="9">
    <location>
        <begin position="294"/>
        <end position="413"/>
    </location>
</feature>
<keyword evidence="6 8" id="KW-0472">Membrane</keyword>
<evidence type="ECO:0000256" key="7">
    <source>
        <dbReference type="PROSITE-ProRule" id="PRU00023"/>
    </source>
</evidence>
<evidence type="ECO:0000256" key="4">
    <source>
        <dbReference type="ARBA" id="ARBA00022989"/>
    </source>
</evidence>
<dbReference type="Pfam" id="PF13962">
    <property type="entry name" value="PGG"/>
    <property type="match status" value="1"/>
</dbReference>
<feature type="transmembrane region" description="Helical" evidence="8">
    <location>
        <begin position="392"/>
        <end position="417"/>
    </location>
</feature>
<keyword evidence="4 8" id="KW-1133">Transmembrane helix</keyword>
<dbReference type="SUPFAM" id="SSF48403">
    <property type="entry name" value="Ankyrin repeat"/>
    <property type="match status" value="1"/>
</dbReference>
<evidence type="ECO:0000259" key="9">
    <source>
        <dbReference type="Pfam" id="PF13962"/>
    </source>
</evidence>
<dbReference type="PANTHER" id="PTHR24186">
    <property type="entry name" value="PROTEIN PHOSPHATASE 1 REGULATORY SUBUNIT"/>
    <property type="match status" value="1"/>
</dbReference>
<evidence type="ECO:0000256" key="3">
    <source>
        <dbReference type="ARBA" id="ARBA00022737"/>
    </source>
</evidence>
<comment type="subcellular location">
    <subcellularLocation>
        <location evidence="1">Membrane</location>
        <topology evidence="1">Multi-pass membrane protein</topology>
    </subcellularLocation>
</comment>
<dbReference type="PROSITE" id="PS50297">
    <property type="entry name" value="ANK_REP_REGION"/>
    <property type="match status" value="2"/>
</dbReference>
<evidence type="ECO:0000313" key="11">
    <source>
        <dbReference type="Proteomes" id="UP000008311"/>
    </source>
</evidence>
<dbReference type="GO" id="GO:0016020">
    <property type="term" value="C:membrane"/>
    <property type="evidence" value="ECO:0007669"/>
    <property type="project" value="UniProtKB-SubCell"/>
</dbReference>
<keyword evidence="3" id="KW-0677">Repeat</keyword>
<keyword evidence="5 7" id="KW-0040">ANK repeat</keyword>
<reference evidence="11" key="1">
    <citation type="journal article" date="2010" name="Nat. Biotechnol.">
        <title>Draft genome sequence of the oilseed species Ricinus communis.</title>
        <authorList>
            <person name="Chan A.P."/>
            <person name="Crabtree J."/>
            <person name="Zhao Q."/>
            <person name="Lorenzi H."/>
            <person name="Orvis J."/>
            <person name="Puiu D."/>
            <person name="Melake-Berhan A."/>
            <person name="Jones K.M."/>
            <person name="Redman J."/>
            <person name="Chen G."/>
            <person name="Cahoon E.B."/>
            <person name="Gedil M."/>
            <person name="Stanke M."/>
            <person name="Haas B.J."/>
            <person name="Wortman J.R."/>
            <person name="Fraser-Liggett C.M."/>
            <person name="Ravel J."/>
            <person name="Rabinowicz P.D."/>
        </authorList>
    </citation>
    <scope>NUCLEOTIDE SEQUENCE [LARGE SCALE GENOMIC DNA]</scope>
    <source>
        <strain evidence="11">cv. Hale</strain>
    </source>
</reference>
<feature type="transmembrane region" description="Helical" evidence="8">
    <location>
        <begin position="429"/>
        <end position="458"/>
    </location>
</feature>
<evidence type="ECO:0000256" key="8">
    <source>
        <dbReference type="SAM" id="Phobius"/>
    </source>
</evidence>
<evidence type="ECO:0000313" key="10">
    <source>
        <dbReference type="EMBL" id="EEF41024.1"/>
    </source>
</evidence>
<dbReference type="Pfam" id="PF12796">
    <property type="entry name" value="Ank_2"/>
    <property type="match status" value="2"/>
</dbReference>
<proteinExistence type="predicted"/>
<name>B9S5T7_RICCO</name>
<accession>B9S5T7</accession>
<dbReference type="AlphaFoldDB" id="B9S5T7"/>
<evidence type="ECO:0000256" key="5">
    <source>
        <dbReference type="ARBA" id="ARBA00023043"/>
    </source>
</evidence>
<gene>
    <name evidence="10" type="ORF">RCOM_0654550</name>
</gene>
<keyword evidence="2 8" id="KW-0812">Transmembrane</keyword>
<feature type="repeat" description="ANK" evidence="7">
    <location>
        <begin position="117"/>
        <end position="139"/>
    </location>
</feature>
<feature type="repeat" description="ANK" evidence="7">
    <location>
        <begin position="83"/>
        <end position="115"/>
    </location>
</feature>
<evidence type="ECO:0000256" key="6">
    <source>
        <dbReference type="ARBA" id="ARBA00023136"/>
    </source>
</evidence>